<evidence type="ECO:0000256" key="2">
    <source>
        <dbReference type="ARBA" id="ARBA00023125"/>
    </source>
</evidence>
<dbReference type="InterPro" id="IPR009057">
    <property type="entry name" value="Homeodomain-like_sf"/>
</dbReference>
<name>A0ABU7SI11_9ACTN</name>
<dbReference type="EMBL" id="JAZGQL010000017">
    <property type="protein sequence ID" value="MEE6309589.1"/>
    <property type="molecule type" value="Genomic_DNA"/>
</dbReference>
<evidence type="ECO:0000256" key="3">
    <source>
        <dbReference type="ARBA" id="ARBA00023163"/>
    </source>
</evidence>
<dbReference type="PANTHER" id="PTHR46796:SF15">
    <property type="entry name" value="BLL1074 PROTEIN"/>
    <property type="match status" value="1"/>
</dbReference>
<sequence>MARDVRELGGAWARHQRHASATPSADLARYVARYWIVSWEYAEPYRQLIVPYPNVHLTLRGGRGTVTGVSSGHQVRVLAGVDRVFGVAFRPGCFRPFLGAPVSTLTDRSVEAGEIFPGDLPDPLDVPTVEEYLRRRLPEPDPRAEEVAEIVARIAADPGISRVDALADDLGTSVRGLQRLFAEYVGVGPKWVIRRYRLREVTERLGRGESVDWAALAAELGYADQPHFVRDFRKMFGESPTRYAERY</sequence>
<evidence type="ECO:0000313" key="5">
    <source>
        <dbReference type="EMBL" id="MEE6309589.1"/>
    </source>
</evidence>
<protein>
    <submittedName>
        <fullName evidence="5">Helix-turn-helix domain-containing protein</fullName>
    </submittedName>
</protein>
<dbReference type="Gene3D" id="1.10.10.60">
    <property type="entry name" value="Homeodomain-like"/>
    <property type="match status" value="1"/>
</dbReference>
<dbReference type="PROSITE" id="PS01124">
    <property type="entry name" value="HTH_ARAC_FAMILY_2"/>
    <property type="match status" value="1"/>
</dbReference>
<keyword evidence="2" id="KW-0238">DNA-binding</keyword>
<comment type="caution">
    <text evidence="5">The sequence shown here is derived from an EMBL/GenBank/DDBJ whole genome shotgun (WGS) entry which is preliminary data.</text>
</comment>
<dbReference type="SMART" id="SM00342">
    <property type="entry name" value="HTH_ARAC"/>
    <property type="match status" value="1"/>
</dbReference>
<keyword evidence="3" id="KW-0804">Transcription</keyword>
<dbReference type="SUPFAM" id="SSF46689">
    <property type="entry name" value="Homeodomain-like"/>
    <property type="match status" value="1"/>
</dbReference>
<dbReference type="InterPro" id="IPR046532">
    <property type="entry name" value="DUF6597"/>
</dbReference>
<dbReference type="Pfam" id="PF12833">
    <property type="entry name" value="HTH_18"/>
    <property type="match status" value="1"/>
</dbReference>
<organism evidence="5 6">
    <name type="scientific">Plantactinospora veratri</name>
    <dbReference type="NCBI Taxonomy" id="1436122"/>
    <lineage>
        <taxon>Bacteria</taxon>
        <taxon>Bacillati</taxon>
        <taxon>Actinomycetota</taxon>
        <taxon>Actinomycetes</taxon>
        <taxon>Micromonosporales</taxon>
        <taxon>Micromonosporaceae</taxon>
        <taxon>Plantactinospora</taxon>
    </lineage>
</organism>
<dbReference type="Pfam" id="PF20240">
    <property type="entry name" value="DUF6597"/>
    <property type="match status" value="1"/>
</dbReference>
<evidence type="ECO:0000259" key="4">
    <source>
        <dbReference type="PROSITE" id="PS01124"/>
    </source>
</evidence>
<keyword evidence="1" id="KW-0805">Transcription regulation</keyword>
<dbReference type="Proteomes" id="UP001339911">
    <property type="component" value="Unassembled WGS sequence"/>
</dbReference>
<evidence type="ECO:0000313" key="6">
    <source>
        <dbReference type="Proteomes" id="UP001339911"/>
    </source>
</evidence>
<evidence type="ECO:0000256" key="1">
    <source>
        <dbReference type="ARBA" id="ARBA00023015"/>
    </source>
</evidence>
<dbReference type="RefSeq" id="WP_331209841.1">
    <property type="nucleotide sequence ID" value="NZ_JAZGQL010000017.1"/>
</dbReference>
<accession>A0ABU7SI11</accession>
<proteinExistence type="predicted"/>
<dbReference type="InterPro" id="IPR018060">
    <property type="entry name" value="HTH_AraC"/>
</dbReference>
<dbReference type="PANTHER" id="PTHR46796">
    <property type="entry name" value="HTH-TYPE TRANSCRIPTIONAL ACTIVATOR RHAS-RELATED"/>
    <property type="match status" value="1"/>
</dbReference>
<dbReference type="InterPro" id="IPR050204">
    <property type="entry name" value="AraC_XylS_family_regulators"/>
</dbReference>
<reference evidence="5 6" key="1">
    <citation type="submission" date="2024-01" db="EMBL/GenBank/DDBJ databases">
        <title>Genome insights into Plantactinospora veratri sp. nov.</title>
        <authorList>
            <person name="Wang L."/>
        </authorList>
    </citation>
    <scope>NUCLEOTIDE SEQUENCE [LARGE SCALE GENOMIC DNA]</scope>
    <source>
        <strain evidence="5 6">NEAU-FHS4</strain>
    </source>
</reference>
<gene>
    <name evidence="5" type="ORF">V1634_22415</name>
</gene>
<feature type="domain" description="HTH araC/xylS-type" evidence="4">
    <location>
        <begin position="145"/>
        <end position="246"/>
    </location>
</feature>
<keyword evidence="6" id="KW-1185">Reference proteome</keyword>